<keyword evidence="11" id="KW-0238">DNA-binding</keyword>
<dbReference type="InterPro" id="IPR006555">
    <property type="entry name" value="ATP-dep_Helicase_C"/>
</dbReference>
<evidence type="ECO:0000256" key="1">
    <source>
        <dbReference type="ARBA" id="ARBA00004123"/>
    </source>
</evidence>
<comment type="caution">
    <text evidence="19">The sequence shown here is derived from an EMBL/GenBank/DDBJ whole genome shotgun (WGS) entry which is preliminary data.</text>
</comment>
<dbReference type="FunFam" id="3.40.50.300:FF:000431">
    <property type="entry name" value="Regulator of telomere elongation helicase 1"/>
    <property type="match status" value="1"/>
</dbReference>
<dbReference type="OMA" id="NCATIVA"/>
<dbReference type="Proteomes" id="UP000324585">
    <property type="component" value="Unassembled WGS sequence"/>
</dbReference>
<dbReference type="PANTHER" id="PTHR11472">
    <property type="entry name" value="DNA REPAIR DEAD HELICASE RAD3/XP-D SUBFAMILY MEMBER"/>
    <property type="match status" value="1"/>
</dbReference>
<dbReference type="Pfam" id="PF13307">
    <property type="entry name" value="Helicase_C_2"/>
    <property type="match status" value="1"/>
</dbReference>
<dbReference type="InterPro" id="IPR045028">
    <property type="entry name" value="DinG/Rad3-like"/>
</dbReference>
<dbReference type="GO" id="GO:0006281">
    <property type="term" value="P:DNA repair"/>
    <property type="evidence" value="ECO:0007669"/>
    <property type="project" value="UniProtKB-KW"/>
</dbReference>
<dbReference type="GO" id="GO:0005524">
    <property type="term" value="F:ATP binding"/>
    <property type="evidence" value="ECO:0007669"/>
    <property type="project" value="UniProtKB-KW"/>
</dbReference>
<proteinExistence type="predicted"/>
<keyword evidence="8" id="KW-0067">ATP-binding</keyword>
<dbReference type="GO" id="GO:0003678">
    <property type="term" value="F:DNA helicase activity"/>
    <property type="evidence" value="ECO:0007669"/>
    <property type="project" value="InterPro"/>
</dbReference>
<dbReference type="GO" id="GO:0046872">
    <property type="term" value="F:metal ion binding"/>
    <property type="evidence" value="ECO:0007669"/>
    <property type="project" value="UniProtKB-KW"/>
</dbReference>
<keyword evidence="4" id="KW-0547">Nucleotide-binding</keyword>
<dbReference type="GO" id="GO:0090657">
    <property type="term" value="P:telomeric loop disassembly"/>
    <property type="evidence" value="ECO:0007669"/>
    <property type="project" value="TreeGrafter"/>
</dbReference>
<keyword evidence="3" id="KW-0479">Metal-binding</keyword>
<keyword evidence="20" id="KW-1185">Reference proteome</keyword>
<accession>A0A5J4YHK1</accession>
<evidence type="ECO:0000313" key="19">
    <source>
        <dbReference type="EMBL" id="KAA8490889.1"/>
    </source>
</evidence>
<organism evidence="19 20">
    <name type="scientific">Porphyridium purpureum</name>
    <name type="common">Red alga</name>
    <name type="synonym">Porphyridium cruentum</name>
    <dbReference type="NCBI Taxonomy" id="35688"/>
    <lineage>
        <taxon>Eukaryota</taxon>
        <taxon>Rhodophyta</taxon>
        <taxon>Bangiophyceae</taxon>
        <taxon>Porphyridiales</taxon>
        <taxon>Porphyridiaceae</taxon>
        <taxon>Porphyridium</taxon>
    </lineage>
</organism>
<keyword evidence="5" id="KW-0227">DNA damage</keyword>
<gene>
    <name evidence="19" type="ORF">FVE85_1336</name>
</gene>
<evidence type="ECO:0000259" key="18">
    <source>
        <dbReference type="PROSITE" id="PS51193"/>
    </source>
</evidence>
<dbReference type="GO" id="GO:0003677">
    <property type="term" value="F:DNA binding"/>
    <property type="evidence" value="ECO:0007669"/>
    <property type="project" value="UniProtKB-KW"/>
</dbReference>
<evidence type="ECO:0000256" key="17">
    <source>
        <dbReference type="SAM" id="MobiDB-lite"/>
    </source>
</evidence>
<evidence type="ECO:0000256" key="5">
    <source>
        <dbReference type="ARBA" id="ARBA00022763"/>
    </source>
</evidence>
<feature type="compositionally biased region" description="Basic and acidic residues" evidence="17">
    <location>
        <begin position="871"/>
        <end position="887"/>
    </location>
</feature>
<dbReference type="InterPro" id="IPR013020">
    <property type="entry name" value="Rad3/Chl1-like"/>
</dbReference>
<dbReference type="PANTHER" id="PTHR11472:SF34">
    <property type="entry name" value="REGULATOR OF TELOMERE ELONGATION HELICASE 1"/>
    <property type="match status" value="1"/>
</dbReference>
<feature type="region of interest" description="Disordered" evidence="17">
    <location>
        <begin position="341"/>
        <end position="360"/>
    </location>
</feature>
<dbReference type="SMART" id="SM00491">
    <property type="entry name" value="HELICc2"/>
    <property type="match status" value="1"/>
</dbReference>
<evidence type="ECO:0000256" key="14">
    <source>
        <dbReference type="ARBA" id="ARBA00023242"/>
    </source>
</evidence>
<name>A0A5J4YHK1_PORPP</name>
<dbReference type="Gene3D" id="3.40.50.300">
    <property type="entry name" value="P-loop containing nucleotide triphosphate hydrolases"/>
    <property type="match status" value="2"/>
</dbReference>
<evidence type="ECO:0000256" key="13">
    <source>
        <dbReference type="ARBA" id="ARBA00023235"/>
    </source>
</evidence>
<evidence type="ECO:0000256" key="12">
    <source>
        <dbReference type="ARBA" id="ARBA00023204"/>
    </source>
</evidence>
<evidence type="ECO:0000256" key="11">
    <source>
        <dbReference type="ARBA" id="ARBA00023125"/>
    </source>
</evidence>
<comment type="subcellular location">
    <subcellularLocation>
        <location evidence="1">Nucleus</location>
    </subcellularLocation>
</comment>
<feature type="region of interest" description="Disordered" evidence="17">
    <location>
        <begin position="852"/>
        <end position="887"/>
    </location>
</feature>
<reference evidence="20" key="1">
    <citation type="journal article" date="2019" name="Nat. Commun.">
        <title>Expansion of phycobilisome linker gene families in mesophilic red algae.</title>
        <authorList>
            <person name="Lee J."/>
            <person name="Kim D."/>
            <person name="Bhattacharya D."/>
            <person name="Yoon H.S."/>
        </authorList>
    </citation>
    <scope>NUCLEOTIDE SEQUENCE [LARGE SCALE GENOMIC DNA]</scope>
    <source>
        <strain evidence="20">CCMP 1328</strain>
    </source>
</reference>
<dbReference type="GO" id="GO:0070182">
    <property type="term" value="F:DNA polymerase binding"/>
    <property type="evidence" value="ECO:0007669"/>
    <property type="project" value="TreeGrafter"/>
</dbReference>
<dbReference type="GO" id="GO:0016818">
    <property type="term" value="F:hydrolase activity, acting on acid anhydrides, in phosphorus-containing anhydrides"/>
    <property type="evidence" value="ECO:0007669"/>
    <property type="project" value="InterPro"/>
</dbReference>
<feature type="region of interest" description="Disordered" evidence="17">
    <location>
        <begin position="429"/>
        <end position="448"/>
    </location>
</feature>
<evidence type="ECO:0000256" key="3">
    <source>
        <dbReference type="ARBA" id="ARBA00022723"/>
    </source>
</evidence>
<dbReference type="InterPro" id="IPR010614">
    <property type="entry name" value="RAD3-like_helicase_DEAD"/>
</dbReference>
<evidence type="ECO:0000256" key="9">
    <source>
        <dbReference type="ARBA" id="ARBA00023004"/>
    </source>
</evidence>
<dbReference type="NCBIfam" id="TIGR00604">
    <property type="entry name" value="rad3"/>
    <property type="match status" value="1"/>
</dbReference>
<dbReference type="Pfam" id="PF06733">
    <property type="entry name" value="DEAD_2"/>
    <property type="match status" value="1"/>
</dbReference>
<dbReference type="AlphaFoldDB" id="A0A5J4YHK1"/>
<evidence type="ECO:0000313" key="20">
    <source>
        <dbReference type="Proteomes" id="UP000324585"/>
    </source>
</evidence>
<protein>
    <recommendedName>
        <fullName evidence="16">Regulator of telomere elongation helicase 1 homolog</fullName>
    </recommendedName>
</protein>
<dbReference type="InterPro" id="IPR014013">
    <property type="entry name" value="Helic_SF1/SF2_ATP-bd_DinG/Rad3"/>
</dbReference>
<dbReference type="PROSITE" id="PS51193">
    <property type="entry name" value="HELICASE_ATP_BIND_2"/>
    <property type="match status" value="1"/>
</dbReference>
<evidence type="ECO:0000256" key="15">
    <source>
        <dbReference type="ARBA" id="ARBA00049360"/>
    </source>
</evidence>
<keyword evidence="10" id="KW-0411">Iron-sulfur</keyword>
<dbReference type="GO" id="GO:0005634">
    <property type="term" value="C:nucleus"/>
    <property type="evidence" value="ECO:0007669"/>
    <property type="project" value="UniProtKB-SubCell"/>
</dbReference>
<evidence type="ECO:0000256" key="2">
    <source>
        <dbReference type="ARBA" id="ARBA00022485"/>
    </source>
</evidence>
<dbReference type="SMART" id="SM00488">
    <property type="entry name" value="DEXDc2"/>
    <property type="match status" value="1"/>
</dbReference>
<dbReference type="InterPro" id="IPR057498">
    <property type="entry name" value="Rtel1_ARCH"/>
</dbReference>
<dbReference type="GO" id="GO:0010569">
    <property type="term" value="P:regulation of double-strand break repair via homologous recombination"/>
    <property type="evidence" value="ECO:0007669"/>
    <property type="project" value="TreeGrafter"/>
</dbReference>
<dbReference type="InterPro" id="IPR006554">
    <property type="entry name" value="Helicase-like_DEXD_c2"/>
</dbReference>
<evidence type="ECO:0000256" key="6">
    <source>
        <dbReference type="ARBA" id="ARBA00022801"/>
    </source>
</evidence>
<dbReference type="GO" id="GO:0051539">
    <property type="term" value="F:4 iron, 4 sulfur cluster binding"/>
    <property type="evidence" value="ECO:0007669"/>
    <property type="project" value="UniProtKB-KW"/>
</dbReference>
<dbReference type="CDD" id="cd18788">
    <property type="entry name" value="SF2_C_XPD"/>
    <property type="match status" value="1"/>
</dbReference>
<evidence type="ECO:0000256" key="7">
    <source>
        <dbReference type="ARBA" id="ARBA00022806"/>
    </source>
</evidence>
<sequence>MPLYSFVTASGLKIEFPFEPYECQKKYMESVLEALCNRQNALLESPTGTGKTLCLLCASLAWREAYVAAFAAFCSHGAASEITQEHARKCGVSMDELAEAAQAQASQKKEDEIISNMAVSSQLASLVSERAANKDGVHGTMTQSQHPKETKNPIPRIIYSSRTHSQLQKVVSELRNTSYRPRLSVLGSREQTCIHETVSKLKGPMMRHECRKIVSQRKCSYRNAVDGEAGKNATEEAIVGMADIEELVDIGRSHRACPYYLSRKIEKEAEIILLPYNYLIDPSVRDALKSDFANDVIILDEAHNVDSVCEEAVSFDLAPAILEGAVRELIRARSRTSKFTTSADAATGSKAAGRPGAPGSASICGEDCTLLITLVRSLQEQLKRLFVPEGKEVVKDGSYILELFRGIGITQDTASSVVSKLDAVIEKLNGKGGGGGDKRDRGNGGPESFESTVSLDYLKFALSTVFRASMTPQQMSIDYRVCIRDEQPKFKSNDRFRKKQGLNEQQQPQQKQEDATAKRVLGFWCLTAHLAMQDLQNLGVRSILLTSGTLSPLEGMAAELRIPFNVRLENPHVVTKEQVWGGVLMKGPSGVTLNSSFKNRDSDNYRLDLGRTLVNFASSVPDGILVFFPSYAVMNNNIEYWKTFCGNGRPQSAGQRDLDTIWQQLDKKKPLVVEPKNPEEFVMAMREHKANVKYRGAGCFMAVCRGKVSEGIDFADADGRGVLVTGIPYPQLMDAKVRLKREYMDRMVAMGNSQINGNTWYSLQATKAINQALGRVIRHRNDYGALLLCDERFAESGVKERLSVWIRPYVSVYSAFGLAQRGLSTFFRLIAQGPYYVQSSASLPCDQQSNGVRVKEDAKTSSSLSAGRTGVKREFRTPYRSDEETAHREKVAKLLPRRNNQATSSSIWEDERPARPAQIAETTVRPEAQVLPKASATLTQDNVHTHLKFKLGDRYAEVAAALRRAKGLVPSADSTQVPSEAQIAIRTVVQILVDAFGADARALAVLPDTLPPALQSVFITKLNLMRAQAVVRDAKSALGDERYTALEAKLKAIRELIGSMVAGSGSASSATIEDAAFQAAFRELCEACARILMHVGLSRARGLAKSLSSFVNATLRATFSRNVEESLCRAAAEENGSQDVEQAKIPQADVITIDL</sequence>
<dbReference type="Pfam" id="PF23109">
    <property type="entry name" value="ARCH_RTEL1"/>
    <property type="match status" value="1"/>
</dbReference>
<evidence type="ECO:0000256" key="4">
    <source>
        <dbReference type="ARBA" id="ARBA00022741"/>
    </source>
</evidence>
<keyword evidence="14" id="KW-0539">Nucleus</keyword>
<keyword evidence="9" id="KW-0408">Iron</keyword>
<dbReference type="GO" id="GO:0045910">
    <property type="term" value="P:negative regulation of DNA recombination"/>
    <property type="evidence" value="ECO:0007669"/>
    <property type="project" value="TreeGrafter"/>
</dbReference>
<dbReference type="SUPFAM" id="SSF52540">
    <property type="entry name" value="P-loop containing nucleoside triphosphate hydrolases"/>
    <property type="match status" value="2"/>
</dbReference>
<feature type="region of interest" description="Disordered" evidence="17">
    <location>
        <begin position="493"/>
        <end position="514"/>
    </location>
</feature>
<feature type="domain" description="Helicase ATP-binding" evidence="18">
    <location>
        <begin position="10"/>
        <end position="346"/>
    </location>
</feature>
<evidence type="ECO:0000256" key="8">
    <source>
        <dbReference type="ARBA" id="ARBA00022840"/>
    </source>
</evidence>
<comment type="catalytic activity">
    <reaction evidence="15">
        <text>ATP + H2O = ADP + phosphate + H(+)</text>
        <dbReference type="Rhea" id="RHEA:13065"/>
        <dbReference type="ChEBI" id="CHEBI:15377"/>
        <dbReference type="ChEBI" id="CHEBI:15378"/>
        <dbReference type="ChEBI" id="CHEBI:30616"/>
        <dbReference type="ChEBI" id="CHEBI:43474"/>
        <dbReference type="ChEBI" id="CHEBI:456216"/>
    </reaction>
</comment>
<keyword evidence="6" id="KW-0378">Hydrolase</keyword>
<dbReference type="EMBL" id="VRMN01000018">
    <property type="protein sequence ID" value="KAA8490889.1"/>
    <property type="molecule type" value="Genomic_DNA"/>
</dbReference>
<dbReference type="OrthoDB" id="19182at2759"/>
<feature type="compositionally biased region" description="Low complexity" evidence="17">
    <location>
        <begin position="348"/>
        <end position="360"/>
    </location>
</feature>
<keyword evidence="12" id="KW-0234">DNA repair</keyword>
<evidence type="ECO:0000256" key="16">
    <source>
        <dbReference type="ARBA" id="ARBA00073810"/>
    </source>
</evidence>
<dbReference type="InterPro" id="IPR027417">
    <property type="entry name" value="P-loop_NTPase"/>
</dbReference>
<keyword evidence="7 19" id="KW-0347">Helicase</keyword>
<keyword evidence="13" id="KW-0413">Isomerase</keyword>
<keyword evidence="2" id="KW-0004">4Fe-4S</keyword>
<dbReference type="GO" id="GO:1904430">
    <property type="term" value="P:negative regulation of t-circle formation"/>
    <property type="evidence" value="ECO:0007669"/>
    <property type="project" value="TreeGrafter"/>
</dbReference>
<evidence type="ECO:0000256" key="10">
    <source>
        <dbReference type="ARBA" id="ARBA00023014"/>
    </source>
</evidence>